<feature type="transmembrane region" description="Helical" evidence="2">
    <location>
        <begin position="233"/>
        <end position="255"/>
    </location>
</feature>
<dbReference type="RefSeq" id="WP_203003885.1">
    <property type="nucleotide sequence ID" value="NZ_JADWYU010000174.1"/>
</dbReference>
<keyword evidence="2" id="KW-0472">Membrane</keyword>
<evidence type="ECO:0000256" key="1">
    <source>
        <dbReference type="SAM" id="MobiDB-lite"/>
    </source>
</evidence>
<dbReference type="EMBL" id="JAEACQ010000206">
    <property type="protein sequence ID" value="MBL7629052.1"/>
    <property type="molecule type" value="Genomic_DNA"/>
</dbReference>
<feature type="chain" id="PRO_5037395515" evidence="3">
    <location>
        <begin position="21"/>
        <end position="526"/>
    </location>
</feature>
<feature type="compositionally biased region" description="Low complexity" evidence="1">
    <location>
        <begin position="504"/>
        <end position="517"/>
    </location>
</feature>
<dbReference type="PROSITE" id="PS50887">
    <property type="entry name" value="GGDEF"/>
    <property type="match status" value="1"/>
</dbReference>
<dbReference type="InterPro" id="IPR029787">
    <property type="entry name" value="Nucleotide_cyclase"/>
</dbReference>
<dbReference type="SUPFAM" id="SSF55073">
    <property type="entry name" value="Nucleotide cyclase"/>
    <property type="match status" value="1"/>
</dbReference>
<evidence type="ECO:0000256" key="3">
    <source>
        <dbReference type="SAM" id="SignalP"/>
    </source>
</evidence>
<feature type="signal peptide" evidence="3">
    <location>
        <begin position="1"/>
        <end position="20"/>
    </location>
</feature>
<dbReference type="PANTHER" id="PTHR46663:SF2">
    <property type="entry name" value="GGDEF DOMAIN-CONTAINING PROTEIN"/>
    <property type="match status" value="1"/>
</dbReference>
<feature type="transmembrane region" description="Helical" evidence="2">
    <location>
        <begin position="276"/>
        <end position="295"/>
    </location>
</feature>
<evidence type="ECO:0000259" key="4">
    <source>
        <dbReference type="PROSITE" id="PS50887"/>
    </source>
</evidence>
<dbReference type="Gene3D" id="3.30.70.270">
    <property type="match status" value="1"/>
</dbReference>
<dbReference type="CDD" id="cd01949">
    <property type="entry name" value="GGDEF"/>
    <property type="match status" value="1"/>
</dbReference>
<gene>
    <name evidence="5" type="ORF">I7412_18195</name>
</gene>
<evidence type="ECO:0000256" key="2">
    <source>
        <dbReference type="SAM" id="Phobius"/>
    </source>
</evidence>
<evidence type="ECO:0000313" key="5">
    <source>
        <dbReference type="EMBL" id="MBL7629052.1"/>
    </source>
</evidence>
<comment type="caution">
    <text evidence="5">The sequence shown here is derived from an EMBL/GenBank/DDBJ whole genome shotgun (WGS) entry which is preliminary data.</text>
</comment>
<feature type="transmembrane region" description="Helical" evidence="2">
    <location>
        <begin position="166"/>
        <end position="189"/>
    </location>
</feature>
<name>A0A937RFH0_9ACTN</name>
<dbReference type="AlphaFoldDB" id="A0A937RFH0"/>
<reference evidence="5" key="1">
    <citation type="submission" date="2020-12" db="EMBL/GenBank/DDBJ databases">
        <title>Genomic characterization of non-nitrogen-fixing Frankia strains.</title>
        <authorList>
            <person name="Carlos-Shanley C."/>
            <person name="Guerra T."/>
            <person name="Hahn D."/>
        </authorList>
    </citation>
    <scope>NUCLEOTIDE SEQUENCE</scope>
    <source>
        <strain evidence="5">CN6</strain>
    </source>
</reference>
<dbReference type="PANTHER" id="PTHR46663">
    <property type="entry name" value="DIGUANYLATE CYCLASE DGCT-RELATED"/>
    <property type="match status" value="1"/>
</dbReference>
<dbReference type="InterPro" id="IPR043128">
    <property type="entry name" value="Rev_trsase/Diguanyl_cyclase"/>
</dbReference>
<keyword evidence="2" id="KW-1133">Transmembrane helix</keyword>
<accession>A0A937RFH0</accession>
<feature type="transmembrane region" description="Helical" evidence="2">
    <location>
        <begin position="93"/>
        <end position="112"/>
    </location>
</feature>
<dbReference type="FunFam" id="3.30.70.270:FF:000001">
    <property type="entry name" value="Diguanylate cyclase domain protein"/>
    <property type="match status" value="1"/>
</dbReference>
<sequence>MGLLAVAAALCLLLPGTALDAVRPAVPLAASSAALVLGVLGFARAPPRERLWRGLLLPGLATILAGAIEWVLYDSGNIEGFSRQGPRAADVLHLAPLVLALFSLMSYPSRSATSTGDPGARPLDHDHRMRSSIIIILDSLLIVVSTLLIVWIVLLREVAASGVHGLTFTLGITHATAGSALVVAVILMWTFRRPRNGRAMALLTGGMGLTAVSEAAIVHVVVVGPTPVNQALIAWPGLTVGPLLIALAIVAPPCPRQGEERVHSARAAAALRWGHLYLPYLPFGVASALVVLPAARGDSLGGFTLQLAFVLAALVTIRQVITIAQNARLLTRIQAAQRSLHHQAHHDPLTGLANRALFTATLDRAVAEHREHGTPLALLYCDIDKFKPINDTFGHAAGDDLLRAVAGRLRGAVREQDLPARLGGDEFAVLLQDVDDPWATGQRTAERVAEAMDSSFMIHSRPCRVSVSVGVAVTDAAESAIDTSEDLLRRADQAMYSAKKHSRPPAASPVSSRALSPRRPPPPSGR</sequence>
<keyword evidence="3" id="KW-0732">Signal</keyword>
<dbReference type="InterPro" id="IPR000160">
    <property type="entry name" value="GGDEF_dom"/>
</dbReference>
<evidence type="ECO:0000313" key="6">
    <source>
        <dbReference type="Proteomes" id="UP000604475"/>
    </source>
</evidence>
<keyword evidence="2" id="KW-0812">Transmembrane</keyword>
<feature type="transmembrane region" description="Helical" evidence="2">
    <location>
        <begin position="301"/>
        <end position="321"/>
    </location>
</feature>
<dbReference type="Proteomes" id="UP000604475">
    <property type="component" value="Unassembled WGS sequence"/>
</dbReference>
<feature type="transmembrane region" description="Helical" evidence="2">
    <location>
        <begin position="133"/>
        <end position="154"/>
    </location>
</feature>
<dbReference type="InterPro" id="IPR052163">
    <property type="entry name" value="DGC-Regulatory_Protein"/>
</dbReference>
<feature type="transmembrane region" description="Helical" evidence="2">
    <location>
        <begin position="201"/>
        <end position="221"/>
    </location>
</feature>
<keyword evidence="6" id="KW-1185">Reference proteome</keyword>
<feature type="region of interest" description="Disordered" evidence="1">
    <location>
        <begin position="492"/>
        <end position="526"/>
    </location>
</feature>
<organism evidence="5 6">
    <name type="scientific">Frankia nepalensis</name>
    <dbReference type="NCBI Taxonomy" id="1836974"/>
    <lineage>
        <taxon>Bacteria</taxon>
        <taxon>Bacillati</taxon>
        <taxon>Actinomycetota</taxon>
        <taxon>Actinomycetes</taxon>
        <taxon>Frankiales</taxon>
        <taxon>Frankiaceae</taxon>
        <taxon>Frankia</taxon>
    </lineage>
</organism>
<proteinExistence type="predicted"/>
<dbReference type="Pfam" id="PF00990">
    <property type="entry name" value="GGDEF"/>
    <property type="match status" value="1"/>
</dbReference>
<dbReference type="NCBIfam" id="TIGR00254">
    <property type="entry name" value="GGDEF"/>
    <property type="match status" value="1"/>
</dbReference>
<protein>
    <submittedName>
        <fullName evidence="5">GGDEF domain-containing protein</fullName>
    </submittedName>
</protein>
<dbReference type="SMART" id="SM00267">
    <property type="entry name" value="GGDEF"/>
    <property type="match status" value="1"/>
</dbReference>
<feature type="domain" description="GGDEF" evidence="4">
    <location>
        <begin position="374"/>
        <end position="511"/>
    </location>
</feature>
<feature type="transmembrane region" description="Helical" evidence="2">
    <location>
        <begin position="55"/>
        <end position="73"/>
    </location>
</feature>
<feature type="transmembrane region" description="Helical" evidence="2">
    <location>
        <begin position="28"/>
        <end position="43"/>
    </location>
</feature>